<proteinExistence type="predicted"/>
<evidence type="ECO:0000313" key="3">
    <source>
        <dbReference type="Proteomes" id="UP000612055"/>
    </source>
</evidence>
<evidence type="ECO:0000259" key="1">
    <source>
        <dbReference type="Pfam" id="PF01738"/>
    </source>
</evidence>
<reference evidence="2" key="1">
    <citation type="journal article" date="2020" name="bioRxiv">
        <title>Comparative genomics of Chlamydomonas.</title>
        <authorList>
            <person name="Craig R.J."/>
            <person name="Hasan A.R."/>
            <person name="Ness R.W."/>
            <person name="Keightley P.D."/>
        </authorList>
    </citation>
    <scope>NUCLEOTIDE SEQUENCE</scope>
    <source>
        <strain evidence="2">CCAP 11/70</strain>
    </source>
</reference>
<protein>
    <recommendedName>
        <fullName evidence="1">Dienelactone hydrolase domain-containing protein</fullName>
    </recommendedName>
</protein>
<sequence>MASALERGSAGKVTDARMVIFGADRLPGFEFGDSAKPAVIMLQWGVTPIVKALAVQLSAEGFRVLVPDLYKGTVGVDMEEAGHLMTSLDFHRAEGELQQATDYLRSTGSARVGITGGCMGGALSFAAAEHVTGLAAAVPFYGTPAREMPWIQVARIRIPVQYHTGMLDPITGFSDPESGEAVVAAMRAAGCEAELHLYPDTPHSFLNALALGGRAFLEKWGYGLPPPGQAELAWERMAGFLRRHLRA</sequence>
<dbReference type="Proteomes" id="UP000612055">
    <property type="component" value="Unassembled WGS sequence"/>
</dbReference>
<dbReference type="InterPro" id="IPR002925">
    <property type="entry name" value="Dienelactn_hydro"/>
</dbReference>
<dbReference type="OrthoDB" id="17560at2759"/>
<accession>A0A835XYJ4</accession>
<organism evidence="2 3">
    <name type="scientific">Edaphochlamys debaryana</name>
    <dbReference type="NCBI Taxonomy" id="47281"/>
    <lineage>
        <taxon>Eukaryota</taxon>
        <taxon>Viridiplantae</taxon>
        <taxon>Chlorophyta</taxon>
        <taxon>core chlorophytes</taxon>
        <taxon>Chlorophyceae</taxon>
        <taxon>CS clade</taxon>
        <taxon>Chlamydomonadales</taxon>
        <taxon>Chlamydomonadales incertae sedis</taxon>
        <taxon>Edaphochlamys</taxon>
    </lineage>
</organism>
<keyword evidence="3" id="KW-1185">Reference proteome</keyword>
<dbReference type="AlphaFoldDB" id="A0A835XYJ4"/>
<dbReference type="Pfam" id="PF01738">
    <property type="entry name" value="DLH"/>
    <property type="match status" value="1"/>
</dbReference>
<comment type="caution">
    <text evidence="2">The sequence shown here is derived from an EMBL/GenBank/DDBJ whole genome shotgun (WGS) entry which is preliminary data.</text>
</comment>
<dbReference type="EMBL" id="JAEHOE010000048">
    <property type="protein sequence ID" value="KAG2491977.1"/>
    <property type="molecule type" value="Genomic_DNA"/>
</dbReference>
<evidence type="ECO:0000313" key="2">
    <source>
        <dbReference type="EMBL" id="KAG2491977.1"/>
    </source>
</evidence>
<dbReference type="PANTHER" id="PTHR46623:SF6">
    <property type="entry name" value="ALPHA_BETA-HYDROLASES SUPERFAMILY PROTEIN"/>
    <property type="match status" value="1"/>
</dbReference>
<gene>
    <name evidence="2" type="ORF">HYH03_009708</name>
</gene>
<dbReference type="GO" id="GO:0016787">
    <property type="term" value="F:hydrolase activity"/>
    <property type="evidence" value="ECO:0007669"/>
    <property type="project" value="InterPro"/>
</dbReference>
<dbReference type="PANTHER" id="PTHR46623">
    <property type="entry name" value="CARBOXYMETHYLENEBUTENOLIDASE-RELATED"/>
    <property type="match status" value="1"/>
</dbReference>
<dbReference type="InterPro" id="IPR029058">
    <property type="entry name" value="AB_hydrolase_fold"/>
</dbReference>
<name>A0A835XYJ4_9CHLO</name>
<dbReference type="SUPFAM" id="SSF53474">
    <property type="entry name" value="alpha/beta-Hydrolases"/>
    <property type="match status" value="1"/>
</dbReference>
<feature type="domain" description="Dienelactone hydrolase" evidence="1">
    <location>
        <begin position="35"/>
        <end position="244"/>
    </location>
</feature>
<dbReference type="Gene3D" id="3.40.50.1820">
    <property type="entry name" value="alpha/beta hydrolase"/>
    <property type="match status" value="1"/>
</dbReference>
<dbReference type="InterPro" id="IPR051049">
    <property type="entry name" value="Dienelactone_hydrolase-like"/>
</dbReference>